<sequence>MNQDAKPSAGRSADPANRALRLALLWRGNPDAPDPFSRHRTRLEPLTEALTQAGVTVEPVLYADEATDTVRDQLLRCDGVMVWVNPLADGQDRSRLDPMLRQVACSGVWVSADPDVIRAMGTKEVLFRTRSMSWDADTHLYETFEVFQKRFPSRLEAGRPRILKPQRGNDGQGVWKVELQHQAAPHHPETPDHWSITTLLVVQAAADDGIEAVPMPALIERCRPYFSDGGCLIDQAFQPRVGEGMIRCYLSQDQVVGWSEQWPRRETAAAGRPALGMASAKTMHEPSAAPFQRLRQMMEEAWLPSMLGILDLAPAALPAIWDADFLLGPPDAAGQDTYVLCEINVSSVLPFPDTAAGGVARTVSNCLKAARQARCRSRLPSDLF</sequence>
<organism evidence="2 3">
    <name type="scientific">Paeniroseomonas aquatica</name>
    <dbReference type="NCBI Taxonomy" id="373043"/>
    <lineage>
        <taxon>Bacteria</taxon>
        <taxon>Pseudomonadati</taxon>
        <taxon>Pseudomonadota</taxon>
        <taxon>Alphaproteobacteria</taxon>
        <taxon>Acetobacterales</taxon>
        <taxon>Acetobacteraceae</taxon>
        <taxon>Paeniroseomonas</taxon>
    </lineage>
</organism>
<evidence type="ECO:0000313" key="3">
    <source>
        <dbReference type="Proteomes" id="UP001529369"/>
    </source>
</evidence>
<protein>
    <submittedName>
        <fullName evidence="2">Cj0069 family protein</fullName>
    </submittedName>
</protein>
<dbReference type="Pfam" id="PF20668">
    <property type="entry name" value="DUF6815"/>
    <property type="match status" value="1"/>
</dbReference>
<evidence type="ECO:0000313" key="2">
    <source>
        <dbReference type="EMBL" id="MDN3564359.1"/>
    </source>
</evidence>
<dbReference type="RefSeq" id="WP_290316153.1">
    <property type="nucleotide sequence ID" value="NZ_JAUFPN010000080.1"/>
</dbReference>
<evidence type="ECO:0000259" key="1">
    <source>
        <dbReference type="Pfam" id="PF20668"/>
    </source>
</evidence>
<accession>A0ABT8A476</accession>
<dbReference type="Proteomes" id="UP001529369">
    <property type="component" value="Unassembled WGS sequence"/>
</dbReference>
<gene>
    <name evidence="2" type="ORF">QWZ14_08260</name>
</gene>
<dbReference type="NCBIfam" id="NF033816">
    <property type="entry name" value="Cj0069_fam"/>
    <property type="match status" value="1"/>
</dbReference>
<proteinExistence type="predicted"/>
<dbReference type="EMBL" id="JAUFPN010000080">
    <property type="protein sequence ID" value="MDN3564359.1"/>
    <property type="molecule type" value="Genomic_DNA"/>
</dbReference>
<keyword evidence="3" id="KW-1185">Reference proteome</keyword>
<name>A0ABT8A476_9PROT</name>
<dbReference type="InterPro" id="IPR049212">
    <property type="entry name" value="DUF6815"/>
</dbReference>
<dbReference type="SUPFAM" id="SSF56059">
    <property type="entry name" value="Glutathione synthetase ATP-binding domain-like"/>
    <property type="match status" value="1"/>
</dbReference>
<feature type="domain" description="DUF6815" evidence="1">
    <location>
        <begin position="243"/>
        <end position="348"/>
    </location>
</feature>
<reference evidence="3" key="1">
    <citation type="journal article" date="2019" name="Int. J. Syst. Evol. Microbiol.">
        <title>The Global Catalogue of Microorganisms (GCM) 10K type strain sequencing project: providing services to taxonomists for standard genome sequencing and annotation.</title>
        <authorList>
            <consortium name="The Broad Institute Genomics Platform"/>
            <consortium name="The Broad Institute Genome Sequencing Center for Infectious Disease"/>
            <person name="Wu L."/>
            <person name="Ma J."/>
        </authorList>
    </citation>
    <scope>NUCLEOTIDE SEQUENCE [LARGE SCALE GENOMIC DNA]</scope>
    <source>
        <strain evidence="3">CECT 7131</strain>
    </source>
</reference>
<comment type="caution">
    <text evidence="2">The sequence shown here is derived from an EMBL/GenBank/DDBJ whole genome shotgun (WGS) entry which is preliminary data.</text>
</comment>